<reference evidence="2 3" key="1">
    <citation type="journal article" date="2018" name="Biotechnol. Biofuels">
        <title>Integrative visual omics of the white-rot fungus Polyporus brumalis exposes the biotechnological potential of its oxidative enzymes for delignifying raw plant biomass.</title>
        <authorList>
            <person name="Miyauchi S."/>
            <person name="Rancon A."/>
            <person name="Drula E."/>
            <person name="Hage H."/>
            <person name="Chaduli D."/>
            <person name="Favel A."/>
            <person name="Grisel S."/>
            <person name="Henrissat B."/>
            <person name="Herpoel-Gimbert I."/>
            <person name="Ruiz-Duenas F.J."/>
            <person name="Chevret D."/>
            <person name="Hainaut M."/>
            <person name="Lin J."/>
            <person name="Wang M."/>
            <person name="Pangilinan J."/>
            <person name="Lipzen A."/>
            <person name="Lesage-Meessen L."/>
            <person name="Navarro D."/>
            <person name="Riley R."/>
            <person name="Grigoriev I.V."/>
            <person name="Zhou S."/>
            <person name="Raouche S."/>
            <person name="Rosso M.N."/>
        </authorList>
    </citation>
    <scope>NUCLEOTIDE SEQUENCE [LARGE SCALE GENOMIC DNA]</scope>
    <source>
        <strain evidence="2 3">BRFM 1820</strain>
    </source>
</reference>
<organism evidence="2 3">
    <name type="scientific">Lentinus brumalis</name>
    <dbReference type="NCBI Taxonomy" id="2498619"/>
    <lineage>
        <taxon>Eukaryota</taxon>
        <taxon>Fungi</taxon>
        <taxon>Dikarya</taxon>
        <taxon>Basidiomycota</taxon>
        <taxon>Agaricomycotina</taxon>
        <taxon>Agaricomycetes</taxon>
        <taxon>Polyporales</taxon>
        <taxon>Polyporaceae</taxon>
        <taxon>Lentinus</taxon>
    </lineage>
</organism>
<dbReference type="Proteomes" id="UP000256964">
    <property type="component" value="Unassembled WGS sequence"/>
</dbReference>
<evidence type="ECO:0000313" key="3">
    <source>
        <dbReference type="Proteomes" id="UP000256964"/>
    </source>
</evidence>
<protein>
    <submittedName>
        <fullName evidence="2">Uncharacterized protein</fullName>
    </submittedName>
</protein>
<feature type="region of interest" description="Disordered" evidence="1">
    <location>
        <begin position="138"/>
        <end position="159"/>
    </location>
</feature>
<dbReference type="EMBL" id="KZ857895">
    <property type="protein sequence ID" value="RDX39423.1"/>
    <property type="molecule type" value="Genomic_DNA"/>
</dbReference>
<dbReference type="OrthoDB" id="2752914at2759"/>
<feature type="compositionally biased region" description="Low complexity" evidence="1">
    <location>
        <begin position="145"/>
        <end position="156"/>
    </location>
</feature>
<gene>
    <name evidence="2" type="ORF">OH76DRAFT_1367538</name>
</gene>
<dbReference type="AlphaFoldDB" id="A0A371CGM2"/>
<accession>A0A371CGM2</accession>
<dbReference type="STRING" id="139420.A0A371CGM2"/>
<keyword evidence="3" id="KW-1185">Reference proteome</keyword>
<name>A0A371CGM2_9APHY</name>
<evidence type="ECO:0000256" key="1">
    <source>
        <dbReference type="SAM" id="MobiDB-lite"/>
    </source>
</evidence>
<proteinExistence type="predicted"/>
<evidence type="ECO:0000313" key="2">
    <source>
        <dbReference type="EMBL" id="RDX39423.1"/>
    </source>
</evidence>
<sequence>MLYAGGRANPEDDPFVINPARYDPADAMPYTFPGAKATVLCAKNASDVAPSRLICVDVVIVLDCNIVHWTNVYGQDKLTKQLVGVPMRGEHERATAFFGTVFGHNKLGMTSYSIGQKEAAGIAYRSVVFNAATPSTPKKPGLGFTPRGPRTPAAPRMNATPTRSLLDMRDKTAWAHTDDIGLWDAREYFCANKPDLLVYRHEDLTSLPRLSQELQSGDIALVYYSASTYQTTSTSYYSAKHVMSHNLYGVALLARRNDV</sequence>